<keyword evidence="2" id="KW-0813">Transport</keyword>
<protein>
    <recommendedName>
        <fullName evidence="13">Mercuric transport protein, MerT</fullName>
    </recommendedName>
</protein>
<reference evidence="12" key="1">
    <citation type="submission" date="2018-06" db="EMBL/GenBank/DDBJ databases">
        <authorList>
            <person name="Zhirakovskaya E."/>
        </authorList>
    </citation>
    <scope>NUCLEOTIDE SEQUENCE</scope>
</reference>
<keyword evidence="7" id="KW-0479">Metal-binding</keyword>
<sequence length="120" mass="12973">MSDHSQTKTSNHSMLAAGLGAIGASACCVGPLILISLGIGGSWIATLTELEPYRPLFIGITLVFLGLAFYSLYLKPRACAPDESCAIPGVVRNQRIIFWIVSILLVALMTFPYYGTIFFE</sequence>
<dbReference type="InterPro" id="IPR003457">
    <property type="entry name" value="Transprt_MerT"/>
</dbReference>
<keyword evidence="4" id="KW-1003">Cell membrane</keyword>
<dbReference type="Gene3D" id="1.10.287.910">
    <property type="entry name" value="bacterial mercury transporter, merf"/>
    <property type="match status" value="1"/>
</dbReference>
<keyword evidence="8" id="KW-0476">Mercury</keyword>
<evidence type="ECO:0000313" key="12">
    <source>
        <dbReference type="EMBL" id="VAW90703.1"/>
    </source>
</evidence>
<dbReference type="GO" id="GO:0005886">
    <property type="term" value="C:plasma membrane"/>
    <property type="evidence" value="ECO:0007669"/>
    <property type="project" value="UniProtKB-SubCell"/>
</dbReference>
<evidence type="ECO:0000256" key="7">
    <source>
        <dbReference type="ARBA" id="ARBA00022723"/>
    </source>
</evidence>
<keyword evidence="10 11" id="KW-0472">Membrane</keyword>
<dbReference type="EMBL" id="UOFR01000003">
    <property type="protein sequence ID" value="VAW90703.1"/>
    <property type="molecule type" value="Genomic_DNA"/>
</dbReference>
<evidence type="ECO:0000256" key="1">
    <source>
        <dbReference type="ARBA" id="ARBA00004429"/>
    </source>
</evidence>
<evidence type="ECO:0000256" key="8">
    <source>
        <dbReference type="ARBA" id="ARBA00022914"/>
    </source>
</evidence>
<evidence type="ECO:0000256" key="11">
    <source>
        <dbReference type="SAM" id="Phobius"/>
    </source>
</evidence>
<dbReference type="GO" id="GO:0046872">
    <property type="term" value="F:metal ion binding"/>
    <property type="evidence" value="ECO:0007669"/>
    <property type="project" value="UniProtKB-KW"/>
</dbReference>
<evidence type="ECO:0008006" key="13">
    <source>
        <dbReference type="Google" id="ProtNLM"/>
    </source>
</evidence>
<evidence type="ECO:0000256" key="4">
    <source>
        <dbReference type="ARBA" id="ARBA00022475"/>
    </source>
</evidence>
<comment type="subcellular location">
    <subcellularLocation>
        <location evidence="1">Cell inner membrane</location>
        <topology evidence="1">Multi-pass membrane protein</topology>
    </subcellularLocation>
</comment>
<keyword evidence="5" id="KW-0997">Cell inner membrane</keyword>
<proteinExistence type="predicted"/>
<feature type="transmembrane region" description="Helical" evidence="11">
    <location>
        <begin position="21"/>
        <end position="44"/>
    </location>
</feature>
<evidence type="ECO:0000256" key="6">
    <source>
        <dbReference type="ARBA" id="ARBA00022692"/>
    </source>
</evidence>
<keyword evidence="9 11" id="KW-1133">Transmembrane helix</keyword>
<name>A0A3B0ZRJ2_9ZZZZ</name>
<evidence type="ECO:0000256" key="9">
    <source>
        <dbReference type="ARBA" id="ARBA00022989"/>
    </source>
</evidence>
<evidence type="ECO:0000256" key="3">
    <source>
        <dbReference type="ARBA" id="ARBA00022466"/>
    </source>
</evidence>
<dbReference type="GO" id="GO:0015097">
    <property type="term" value="F:mercury ion transmembrane transporter activity"/>
    <property type="evidence" value="ECO:0007669"/>
    <property type="project" value="InterPro"/>
</dbReference>
<keyword evidence="6 11" id="KW-0812">Transmembrane</keyword>
<feature type="transmembrane region" description="Helical" evidence="11">
    <location>
        <begin position="56"/>
        <end position="75"/>
    </location>
</feature>
<feature type="transmembrane region" description="Helical" evidence="11">
    <location>
        <begin position="96"/>
        <end position="114"/>
    </location>
</feature>
<organism evidence="12">
    <name type="scientific">hydrothermal vent metagenome</name>
    <dbReference type="NCBI Taxonomy" id="652676"/>
    <lineage>
        <taxon>unclassified sequences</taxon>
        <taxon>metagenomes</taxon>
        <taxon>ecological metagenomes</taxon>
    </lineage>
</organism>
<gene>
    <name evidence="12" type="ORF">MNBD_GAMMA21-1783</name>
</gene>
<keyword evidence="3" id="KW-0475">Mercuric resistance</keyword>
<dbReference type="Pfam" id="PF02411">
    <property type="entry name" value="MerT"/>
    <property type="match status" value="1"/>
</dbReference>
<accession>A0A3B0ZRJ2</accession>
<evidence type="ECO:0000256" key="10">
    <source>
        <dbReference type="ARBA" id="ARBA00023136"/>
    </source>
</evidence>
<evidence type="ECO:0000256" key="5">
    <source>
        <dbReference type="ARBA" id="ARBA00022519"/>
    </source>
</evidence>
<dbReference type="AlphaFoldDB" id="A0A3B0ZRJ2"/>
<evidence type="ECO:0000256" key="2">
    <source>
        <dbReference type="ARBA" id="ARBA00022448"/>
    </source>
</evidence>